<evidence type="ECO:0000313" key="2">
    <source>
        <dbReference type="EMBL" id="CAB4608384.1"/>
    </source>
</evidence>
<sequence length="73" mass="7548">MIVAAIDIDAIRAASNGHIPESDDVRSRHTNIHPNPQPAKVATPTIANFVGACAVPTAPVTRAMPTIAITIPA</sequence>
<name>A0A6J6HAX6_9ZZZZ</name>
<dbReference type="AlphaFoldDB" id="A0A6J6HAX6"/>
<dbReference type="EMBL" id="CAEZUK010000222">
    <property type="protein sequence ID" value="CAB4608384.1"/>
    <property type="molecule type" value="Genomic_DNA"/>
</dbReference>
<evidence type="ECO:0000256" key="1">
    <source>
        <dbReference type="SAM" id="MobiDB-lite"/>
    </source>
</evidence>
<organism evidence="2">
    <name type="scientific">freshwater metagenome</name>
    <dbReference type="NCBI Taxonomy" id="449393"/>
    <lineage>
        <taxon>unclassified sequences</taxon>
        <taxon>metagenomes</taxon>
        <taxon>ecological metagenomes</taxon>
    </lineage>
</organism>
<accession>A0A6J6HAX6</accession>
<reference evidence="2" key="1">
    <citation type="submission" date="2020-05" db="EMBL/GenBank/DDBJ databases">
        <authorList>
            <person name="Chiriac C."/>
            <person name="Salcher M."/>
            <person name="Ghai R."/>
            <person name="Kavagutti S V."/>
        </authorList>
    </citation>
    <scope>NUCLEOTIDE SEQUENCE</scope>
</reference>
<feature type="region of interest" description="Disordered" evidence="1">
    <location>
        <begin position="18"/>
        <end position="40"/>
    </location>
</feature>
<protein>
    <submittedName>
        <fullName evidence="2">Unannotated protein</fullName>
    </submittedName>
</protein>
<gene>
    <name evidence="2" type="ORF">UFOPK1820_01192</name>
</gene>
<proteinExistence type="predicted"/>